<dbReference type="GO" id="GO:0071555">
    <property type="term" value="P:cell wall organization"/>
    <property type="evidence" value="ECO:0007669"/>
    <property type="project" value="UniProtKB-KW"/>
</dbReference>
<comment type="subcellular location">
    <subcellularLocation>
        <location evidence="1">Secreted</location>
        <location evidence="1">Cell wall</location>
    </subcellularLocation>
</comment>
<evidence type="ECO:0000256" key="3">
    <source>
        <dbReference type="ARBA" id="ARBA00022512"/>
    </source>
</evidence>
<dbReference type="GO" id="GO:0005975">
    <property type="term" value="P:carbohydrate metabolic process"/>
    <property type="evidence" value="ECO:0007669"/>
    <property type="project" value="InterPro"/>
</dbReference>
<dbReference type="EMBL" id="JACMSC010000011">
    <property type="protein sequence ID" value="KAG6500677.1"/>
    <property type="molecule type" value="Genomic_DNA"/>
</dbReference>
<evidence type="ECO:0000256" key="14">
    <source>
        <dbReference type="PROSITE-ProRule" id="PRU10052"/>
    </source>
</evidence>
<gene>
    <name evidence="16" type="ORF">ZIOFF_040527</name>
</gene>
<evidence type="ECO:0000313" key="17">
    <source>
        <dbReference type="Proteomes" id="UP000734854"/>
    </source>
</evidence>
<dbReference type="InterPro" id="IPR000743">
    <property type="entry name" value="Glyco_hydro_28"/>
</dbReference>
<evidence type="ECO:0000256" key="9">
    <source>
        <dbReference type="ARBA" id="ARBA00043142"/>
    </source>
</evidence>
<keyword evidence="4" id="KW-0964">Secreted</keyword>
<keyword evidence="5 15" id="KW-0378">Hydrolase</keyword>
<keyword evidence="17" id="KW-1185">Reference proteome</keyword>
<evidence type="ECO:0000256" key="6">
    <source>
        <dbReference type="ARBA" id="ARBA00023295"/>
    </source>
</evidence>
<comment type="similarity">
    <text evidence="2 15">Belongs to the glycosyl hydrolase 28 family.</text>
</comment>
<dbReference type="FunFam" id="2.160.20.10:FF:000004">
    <property type="entry name" value="Pectin lyase-like superfamily protein"/>
    <property type="match status" value="1"/>
</dbReference>
<evidence type="ECO:0000256" key="11">
    <source>
        <dbReference type="ARBA" id="ARBA00057651"/>
    </source>
</evidence>
<comment type="caution">
    <text evidence="16">The sequence shown here is derived from an EMBL/GenBank/DDBJ whole genome shotgun (WGS) entry which is preliminary data.</text>
</comment>
<dbReference type="InterPro" id="IPR012334">
    <property type="entry name" value="Pectin_lyas_fold"/>
</dbReference>
<comment type="function">
    <text evidence="11">May function in depolymerizing pectin during pollen development, germination, and tube growth. Acts as an exo-polygalacturonase.</text>
</comment>
<evidence type="ECO:0000256" key="10">
    <source>
        <dbReference type="ARBA" id="ARBA00048766"/>
    </source>
</evidence>
<dbReference type="InterPro" id="IPR006626">
    <property type="entry name" value="PbH1"/>
</dbReference>
<dbReference type="Gene3D" id="2.160.20.10">
    <property type="entry name" value="Single-stranded right-handed beta-helix, Pectin lyase-like"/>
    <property type="match status" value="1"/>
</dbReference>
<evidence type="ECO:0000256" key="7">
    <source>
        <dbReference type="ARBA" id="ARBA00023316"/>
    </source>
</evidence>
<evidence type="ECO:0000256" key="15">
    <source>
        <dbReference type="RuleBase" id="RU361169"/>
    </source>
</evidence>
<dbReference type="SUPFAM" id="SSF51126">
    <property type="entry name" value="Pectin lyase-like"/>
    <property type="match status" value="1"/>
</dbReference>
<dbReference type="AlphaFoldDB" id="A0A8J5GCM8"/>
<dbReference type="InterPro" id="IPR011050">
    <property type="entry name" value="Pectin_lyase_fold/virulence"/>
</dbReference>
<evidence type="ECO:0000256" key="4">
    <source>
        <dbReference type="ARBA" id="ARBA00022525"/>
    </source>
</evidence>
<dbReference type="GO" id="GO:0047911">
    <property type="term" value="F:galacturan 1,4-alpha-galacturonidase activity"/>
    <property type="evidence" value="ECO:0007669"/>
    <property type="project" value="UniProtKB-EC"/>
</dbReference>
<evidence type="ECO:0000256" key="8">
    <source>
        <dbReference type="ARBA" id="ARBA00038933"/>
    </source>
</evidence>
<name>A0A8J5GCM8_ZINOF</name>
<dbReference type="Proteomes" id="UP000734854">
    <property type="component" value="Unassembled WGS sequence"/>
</dbReference>
<evidence type="ECO:0000256" key="1">
    <source>
        <dbReference type="ARBA" id="ARBA00004191"/>
    </source>
</evidence>
<organism evidence="16 17">
    <name type="scientific">Zingiber officinale</name>
    <name type="common">Ginger</name>
    <name type="synonym">Amomum zingiber</name>
    <dbReference type="NCBI Taxonomy" id="94328"/>
    <lineage>
        <taxon>Eukaryota</taxon>
        <taxon>Viridiplantae</taxon>
        <taxon>Streptophyta</taxon>
        <taxon>Embryophyta</taxon>
        <taxon>Tracheophyta</taxon>
        <taxon>Spermatophyta</taxon>
        <taxon>Magnoliopsida</taxon>
        <taxon>Liliopsida</taxon>
        <taxon>Zingiberales</taxon>
        <taxon>Zingiberaceae</taxon>
        <taxon>Zingiber</taxon>
    </lineage>
</organism>
<accession>A0A8J5GCM8</accession>
<sequence length="356" mass="38200">MLIPEGSYLVGPLTFKGQCAGKVKFQLNGNLLASTNIDDFAPENANGTMKNWVEFKYVDGLNITGGGVLDGQGASAWPYNNCTVEKHCTRLPITLVLSFVTSGSVSGISSIDSKFFHMVVYGCKEMTIDSVTIRAPHDSPNTDGIHIGASSVVSVLSSTIGTGDDCISIGPDVTNVTITNVTCGPGHGISVGSLGQGLNDKHVEGLTVTKCTFNRSDNGVRIKTWQTSVSSPIAAHFLFQDMTMINVRNPIIIDQRYCPNSHCNATEPSKVQIKDVKFRDFRGTSSSKAAISLVCSEWYPCQDIELSNIALDYNVAAAVLPRQQSLPREAEAVLRDAALRLASGRHASGRCSLPRQ</sequence>
<feature type="active site" evidence="14">
    <location>
        <position position="187"/>
    </location>
</feature>
<reference evidence="16 17" key="1">
    <citation type="submission" date="2020-08" db="EMBL/GenBank/DDBJ databases">
        <title>Plant Genome Project.</title>
        <authorList>
            <person name="Zhang R.-G."/>
        </authorList>
    </citation>
    <scope>NUCLEOTIDE SEQUENCE [LARGE SCALE GENOMIC DNA]</scope>
    <source>
        <tissue evidence="16">Rhizome</tissue>
    </source>
</reference>
<evidence type="ECO:0000256" key="2">
    <source>
        <dbReference type="ARBA" id="ARBA00008834"/>
    </source>
</evidence>
<proteinExistence type="inferred from homology"/>
<dbReference type="EC" id="3.2.1.67" evidence="8"/>
<dbReference type="PROSITE" id="PS00502">
    <property type="entry name" value="POLYGALACTURONASE"/>
    <property type="match status" value="1"/>
</dbReference>
<dbReference type="SMART" id="SM00710">
    <property type="entry name" value="PbH1"/>
    <property type="match status" value="4"/>
</dbReference>
<dbReference type="PANTHER" id="PTHR31375">
    <property type="match status" value="1"/>
</dbReference>
<dbReference type="Pfam" id="PF00295">
    <property type="entry name" value="Glyco_hydro_28"/>
    <property type="match status" value="1"/>
</dbReference>
<evidence type="ECO:0000256" key="13">
    <source>
        <dbReference type="ARBA" id="ARBA00083621"/>
    </source>
</evidence>
<protein>
    <recommendedName>
        <fullName evidence="12">Exopolygalacturonase</fullName>
        <ecNumber evidence="8">3.2.1.67</ecNumber>
    </recommendedName>
    <alternativeName>
        <fullName evidence="9">Galacturan 1,4-alpha-galacturonidase</fullName>
    </alternativeName>
    <alternativeName>
        <fullName evidence="13">Pectinase</fullName>
    </alternativeName>
</protein>
<keyword evidence="6 15" id="KW-0326">Glycosidase</keyword>
<evidence type="ECO:0000313" key="16">
    <source>
        <dbReference type="EMBL" id="KAG6500677.1"/>
    </source>
</evidence>
<keyword evidence="7" id="KW-0961">Cell wall biogenesis/degradation</keyword>
<comment type="catalytic activity">
    <reaction evidence="10">
        <text>[(1-&gt;4)-alpha-D-galacturonosyl](n) + H2O = alpha-D-galacturonate + [(1-&gt;4)-alpha-D-galacturonosyl](n-1)</text>
        <dbReference type="Rhea" id="RHEA:14117"/>
        <dbReference type="Rhea" id="RHEA-COMP:14570"/>
        <dbReference type="Rhea" id="RHEA-COMP:14572"/>
        <dbReference type="ChEBI" id="CHEBI:15377"/>
        <dbReference type="ChEBI" id="CHEBI:58658"/>
        <dbReference type="ChEBI" id="CHEBI:140523"/>
        <dbReference type="EC" id="3.2.1.67"/>
    </reaction>
</comment>
<keyword evidence="3" id="KW-0134">Cell wall</keyword>
<evidence type="ECO:0000256" key="12">
    <source>
        <dbReference type="ARBA" id="ARBA00068298"/>
    </source>
</evidence>
<dbReference type="GO" id="GO:0004650">
    <property type="term" value="F:polygalacturonase activity"/>
    <property type="evidence" value="ECO:0007669"/>
    <property type="project" value="InterPro"/>
</dbReference>
<evidence type="ECO:0000256" key="5">
    <source>
        <dbReference type="ARBA" id="ARBA00022801"/>
    </source>
</evidence>